<dbReference type="Pfam" id="PF08450">
    <property type="entry name" value="SGL"/>
    <property type="match status" value="1"/>
</dbReference>
<dbReference type="EMBL" id="BTCL01000015">
    <property type="protein sequence ID" value="GMK46875.1"/>
    <property type="molecule type" value="Genomic_DNA"/>
</dbReference>
<dbReference type="PANTHER" id="PTHR10907:SF47">
    <property type="entry name" value="REGUCALCIN"/>
    <property type="match status" value="1"/>
</dbReference>
<dbReference type="Proteomes" id="UP001285921">
    <property type="component" value="Unassembled WGS sequence"/>
</dbReference>
<dbReference type="PRINTS" id="PR01790">
    <property type="entry name" value="SMP30FAMILY"/>
</dbReference>
<reference evidence="3 4" key="1">
    <citation type="submission" date="2023-05" db="EMBL/GenBank/DDBJ databases">
        <title>Draft genome of Paenibacillus sp. CCS26.</title>
        <authorList>
            <person name="Akita H."/>
            <person name="Shinto Y."/>
            <person name="Kimura Z."/>
        </authorList>
    </citation>
    <scope>NUCLEOTIDE SEQUENCE [LARGE SCALE GENOMIC DNA]</scope>
    <source>
        <strain evidence="3 4">CCS26</strain>
    </source>
</reference>
<evidence type="ECO:0000313" key="4">
    <source>
        <dbReference type="Proteomes" id="UP001285921"/>
    </source>
</evidence>
<dbReference type="PANTHER" id="PTHR10907">
    <property type="entry name" value="REGUCALCIN"/>
    <property type="match status" value="1"/>
</dbReference>
<comment type="similarity">
    <text evidence="1">Belongs to the SMP-30/CGR1 family.</text>
</comment>
<dbReference type="InterPro" id="IPR011042">
    <property type="entry name" value="6-blade_b-propeller_TolB-like"/>
</dbReference>
<dbReference type="InterPro" id="IPR005511">
    <property type="entry name" value="SMP-30"/>
</dbReference>
<name>A0ABQ6NS47_9BACL</name>
<dbReference type="InterPro" id="IPR013658">
    <property type="entry name" value="SGL"/>
</dbReference>
<gene>
    <name evidence="3" type="ORF">PghCCS26_40040</name>
</gene>
<comment type="caution">
    <text evidence="3">The sequence shown here is derived from an EMBL/GenBank/DDBJ whole genome shotgun (WGS) entry which is preliminary data.</text>
</comment>
<keyword evidence="4" id="KW-1185">Reference proteome</keyword>
<proteinExistence type="inferred from homology"/>
<dbReference type="SUPFAM" id="SSF63829">
    <property type="entry name" value="Calcium-dependent phosphotriesterase"/>
    <property type="match status" value="1"/>
</dbReference>
<organism evidence="3 4">
    <name type="scientific">Paenibacillus glycanilyticus</name>
    <dbReference type="NCBI Taxonomy" id="126569"/>
    <lineage>
        <taxon>Bacteria</taxon>
        <taxon>Bacillati</taxon>
        <taxon>Bacillota</taxon>
        <taxon>Bacilli</taxon>
        <taxon>Bacillales</taxon>
        <taxon>Paenibacillaceae</taxon>
        <taxon>Paenibacillus</taxon>
    </lineage>
</organism>
<evidence type="ECO:0000259" key="2">
    <source>
        <dbReference type="Pfam" id="PF08450"/>
    </source>
</evidence>
<evidence type="ECO:0000256" key="1">
    <source>
        <dbReference type="ARBA" id="ARBA00008853"/>
    </source>
</evidence>
<evidence type="ECO:0000313" key="3">
    <source>
        <dbReference type="EMBL" id="GMK46875.1"/>
    </source>
</evidence>
<protein>
    <submittedName>
        <fullName evidence="3">Regucalcin-like protein</fullName>
    </submittedName>
</protein>
<dbReference type="RefSeq" id="WP_317981020.1">
    <property type="nucleotide sequence ID" value="NZ_BTCL01000015.1"/>
</dbReference>
<dbReference type="Gene3D" id="2.120.10.30">
    <property type="entry name" value="TolB, C-terminal domain"/>
    <property type="match status" value="1"/>
</dbReference>
<sequence>MKNYEAKCLLEARNELGEGPVWDERLQELLWVDIEGRQLHRYRPNDGRKLQIQTEKMISAAVPAEDGTWLIALADGFYRLNLESGDISLIARTEEETATNRLNDGKCDPAGRFWAGTMISTKKRNGHLYVLEDGKLSKRLSGIGCSNGLAWTADGTVMYYIDTFENEVYAFDYDAASGQIANRRIVIRFPEGEGSPDGMSIDSEGMLWIGHWGGWQIGRWNPLTGEKLATIPIPVRNVTSCAFGGENLDELYITTARIGNDEEQLKEQPLAGAIFRVKLDVKGLPVQRARD</sequence>
<feature type="domain" description="SMP-30/Gluconolactonase/LRE-like region" evidence="2">
    <location>
        <begin position="16"/>
        <end position="257"/>
    </location>
</feature>
<accession>A0ABQ6NS47</accession>